<evidence type="ECO:0000256" key="19">
    <source>
        <dbReference type="SAM" id="SignalP"/>
    </source>
</evidence>
<keyword evidence="13" id="KW-0407">Ion channel</keyword>
<keyword evidence="23" id="KW-1185">Reference proteome</keyword>
<evidence type="ECO:0000256" key="10">
    <source>
        <dbReference type="ARBA" id="ARBA00023170"/>
    </source>
</evidence>
<dbReference type="SMART" id="SM00918">
    <property type="entry name" value="Lig_chan-Glu_bd"/>
    <property type="match status" value="1"/>
</dbReference>
<feature type="transmembrane region" description="Helical" evidence="18">
    <location>
        <begin position="659"/>
        <end position="684"/>
    </location>
</feature>
<evidence type="ECO:0000256" key="11">
    <source>
        <dbReference type="ARBA" id="ARBA00023180"/>
    </source>
</evidence>
<keyword evidence="19" id="KW-0732">Signal</keyword>
<dbReference type="PANTHER" id="PTHR18966">
    <property type="entry name" value="IONOTROPIC GLUTAMATE RECEPTOR"/>
    <property type="match status" value="1"/>
</dbReference>
<dbReference type="GO" id="GO:0005886">
    <property type="term" value="C:plasma membrane"/>
    <property type="evidence" value="ECO:0007669"/>
    <property type="project" value="UniProtKB-SubCell"/>
</dbReference>
<evidence type="ECO:0000256" key="6">
    <source>
        <dbReference type="ARBA" id="ARBA00022989"/>
    </source>
</evidence>
<comment type="similarity">
    <text evidence="2">Belongs to the glutamate-gated ion channel (TC 1.A.10.1) family.</text>
</comment>
<feature type="region of interest" description="Disordered" evidence="17">
    <location>
        <begin position="1113"/>
        <end position="1164"/>
    </location>
</feature>
<dbReference type="PRINTS" id="PR00177">
    <property type="entry name" value="NMDARECEPTOR"/>
</dbReference>
<dbReference type="Gene3D" id="1.10.287.70">
    <property type="match status" value="1"/>
</dbReference>
<feature type="signal peptide" evidence="19">
    <location>
        <begin position="1"/>
        <end position="27"/>
    </location>
</feature>
<gene>
    <name evidence="22" type="ORF">CINCED_3A009974</name>
</gene>
<dbReference type="SMART" id="SM00079">
    <property type="entry name" value="PBPe"/>
    <property type="match status" value="1"/>
</dbReference>
<dbReference type="SUPFAM" id="SSF53822">
    <property type="entry name" value="Periplasmic binding protein-like I"/>
    <property type="match status" value="1"/>
</dbReference>
<keyword evidence="8" id="KW-0406">Ion transport</keyword>
<feature type="chain" id="PRO_5023009601" evidence="19">
    <location>
        <begin position="28"/>
        <end position="1229"/>
    </location>
</feature>
<keyword evidence="6 18" id="KW-1133">Transmembrane helix</keyword>
<dbReference type="OrthoDB" id="5984008at2759"/>
<evidence type="ECO:0000256" key="12">
    <source>
        <dbReference type="ARBA" id="ARBA00023286"/>
    </source>
</evidence>
<dbReference type="FunFam" id="3.40.190.10:FF:000078">
    <property type="entry name" value="glutamate receptor ionotropic, NMDA 3B"/>
    <property type="match status" value="1"/>
</dbReference>
<evidence type="ECO:0000256" key="13">
    <source>
        <dbReference type="ARBA" id="ARBA00023303"/>
    </source>
</evidence>
<feature type="transmembrane region" description="Helical" evidence="18">
    <location>
        <begin position="630"/>
        <end position="647"/>
    </location>
</feature>
<feature type="binding site" evidence="14">
    <location>
        <position position="750"/>
    </location>
    <ligand>
        <name>L-glutamate</name>
        <dbReference type="ChEBI" id="CHEBI:29985"/>
    </ligand>
</feature>
<reference evidence="22 23" key="1">
    <citation type="submission" date="2019-08" db="EMBL/GenBank/DDBJ databases">
        <authorList>
            <person name="Alioto T."/>
            <person name="Alioto T."/>
            <person name="Gomez Garrido J."/>
        </authorList>
    </citation>
    <scope>NUCLEOTIDE SEQUENCE [LARGE SCALE GENOMIC DNA]</scope>
</reference>
<evidence type="ECO:0000256" key="1">
    <source>
        <dbReference type="ARBA" id="ARBA00004651"/>
    </source>
</evidence>
<dbReference type="InterPro" id="IPR015683">
    <property type="entry name" value="Ionotropic_Glu_rcpt"/>
</dbReference>
<keyword evidence="9 18" id="KW-0472">Membrane</keyword>
<evidence type="ECO:0000256" key="5">
    <source>
        <dbReference type="ARBA" id="ARBA00022692"/>
    </source>
</evidence>
<dbReference type="GO" id="GO:0015276">
    <property type="term" value="F:ligand-gated monoatomic ion channel activity"/>
    <property type="evidence" value="ECO:0007669"/>
    <property type="project" value="InterPro"/>
</dbReference>
<evidence type="ECO:0000256" key="16">
    <source>
        <dbReference type="PIRSR" id="PIRSR601508-3"/>
    </source>
</evidence>
<feature type="site" description="Interaction with the cone snail toxin Con-ikot-ikot" evidence="15">
    <location>
        <position position="519"/>
    </location>
</feature>
<accession>A0A5E4MPU0</accession>
<sequence>MKTMPFLVARAILLTLLLLPFVPSSHSDQVFVSVIYGHDQGSLMSRTMDRAMPPSVRVLYAELPANRFSMGALEAVLDLWANKTIVACLLLIPEPIGLLPALTATKYRIPVLWLPSVSRVDQEHWSELVVRVSITPWELFSALRSFLLHTGWHKFYVLHSITIDSGVQTMLSKDPLSYTSVPISTDSSDLTLFRSMAELSTSDASVVVVVGDRVSAQTVWRQAAAVGLLPTGNMAWLWLDIGNGGGGGSGGGVNGTAKRKGNVPVGMLSLRPVPLQTDKHTVRAAVRVFAECIKDAMAARCQNWTPKEHKVSDTCVQGVLKSAEFPGDLYKHFKSAVHDVLSGRPIGRRAKQVNVEKPDLSLAVRFDIMNSIASNRRAPNGYTRAWKKVGTIGPSSVDGQFVKLDSVVWAGGKMVPGIGLGRRAVYRVVTAIGPPFVMHAPLQKDRQCLRGILCYQMTTTGKDNITMIFKDVKLDVNKKSHPESYCCFGLSIDLLEKMSEDLGFDFHLYLVADGTFGSRKLRWNGVIGDLVSGTAHMAFCPLSVSSRRSKWVDFSTPYFYSGVSRMVAPKRKTNVPLLAFLLPLSPSLWIAIFVSLHVTTVAVALYEWFSPFGLNPSGRQRSKNFGMPSALWAMWGLLCGALVNFKAPKSWPNKFLINVWGGFCVIFVASYTANIAALIASLLFQNAQVDYNDRNMFLMEIGSTKSSAAEVYLKENDPELWQHVQKHYVPDTASGMQMLRNGSLDIFIGDKPILDYYSGTDHDCKLQPYGDPLYDDVYAVGMTKNFVLKEKVSGAVSRYINNGFMDILQNRWFSDLPCIDRELETSDIGQPTPLGVDAFLGVFLMLGCGILAGAVILCLEHAFYHYMLPKLRQKPPDSIWRNQNMMFVSQKLYKFINSVELISPQHTAKELVHTLRQGQIASLFQKSVRRVSLPFMHPQHAQKEFERRKRKGQFFEVIEEIRRLQREERDNKKQNVRLTLSNSPTGGQSPKRTPAKFLSPSRLSMGRRYSKQRSRSSGNLSVRRYSQDVASYSETVGRRLSQGASNSPPDFNTRKQLIRRSSGNPSPADSSRMSIFSASELIGAKLSNNNLYVENDLPRSPNLLSPGVFFRSSFSSDTSSSRPDLGIPSRKSSYSQGPPRVVINGEQQSAIRRKSDDEPAPATLPRIVEVKKVRRSSDGHRLPAKNRKPVEVFRWLKQAPRTELETMIKMSEDEIKHYITQALEDQDPT</sequence>
<dbReference type="InterPro" id="IPR001508">
    <property type="entry name" value="Iono_Glu_rcpt_met"/>
</dbReference>
<name>A0A5E4MPU0_9HEMI</name>
<evidence type="ECO:0000313" key="22">
    <source>
        <dbReference type="EMBL" id="VVC31375.1"/>
    </source>
</evidence>
<dbReference type="InterPro" id="IPR001320">
    <property type="entry name" value="Iontro_rcpt_C"/>
</dbReference>
<evidence type="ECO:0000256" key="4">
    <source>
        <dbReference type="ARBA" id="ARBA00022475"/>
    </source>
</evidence>
<feature type="compositionally biased region" description="Polar residues" evidence="17">
    <location>
        <begin position="1059"/>
        <end position="1072"/>
    </location>
</feature>
<keyword evidence="10 22" id="KW-0675">Receptor</keyword>
<feature type="binding site" evidence="14">
    <location>
        <position position="541"/>
    </location>
    <ligand>
        <name>L-glutamate</name>
        <dbReference type="ChEBI" id="CHEBI:29985"/>
    </ligand>
</feature>
<evidence type="ECO:0000256" key="8">
    <source>
        <dbReference type="ARBA" id="ARBA00023065"/>
    </source>
</evidence>
<feature type="site" description="Interaction with the cone snail toxin Con-ikot-ikot" evidence="15">
    <location>
        <position position="714"/>
    </location>
</feature>
<keyword evidence="11" id="KW-0325">Glycoprotein</keyword>
<evidence type="ECO:0000256" key="2">
    <source>
        <dbReference type="ARBA" id="ARBA00008685"/>
    </source>
</evidence>
<evidence type="ECO:0000256" key="18">
    <source>
        <dbReference type="SAM" id="Phobius"/>
    </source>
</evidence>
<dbReference type="AlphaFoldDB" id="A0A5E4MPU0"/>
<feature type="transmembrane region" description="Helical" evidence="18">
    <location>
        <begin position="588"/>
        <end position="609"/>
    </location>
</feature>
<dbReference type="Gene3D" id="3.40.190.10">
    <property type="entry name" value="Periplasmic binding protein-like II"/>
    <property type="match status" value="2"/>
</dbReference>
<dbReference type="Pfam" id="PF10613">
    <property type="entry name" value="Lig_chan-Glu_bd"/>
    <property type="match status" value="1"/>
</dbReference>
<dbReference type="Proteomes" id="UP000325440">
    <property type="component" value="Unassembled WGS sequence"/>
</dbReference>
<dbReference type="InterPro" id="IPR028082">
    <property type="entry name" value="Peripla_BP_I"/>
</dbReference>
<comment type="subcellular location">
    <subcellularLocation>
        <location evidence="1">Cell membrane</location>
        <topology evidence="1">Multi-pass membrane protein</topology>
    </subcellularLocation>
</comment>
<keyword evidence="12" id="KW-1071">Ligand-gated ion channel</keyword>
<feature type="compositionally biased region" description="Polar residues" evidence="17">
    <location>
        <begin position="976"/>
        <end position="991"/>
    </location>
</feature>
<evidence type="ECO:0000256" key="9">
    <source>
        <dbReference type="ARBA" id="ARBA00023136"/>
    </source>
</evidence>
<evidence type="ECO:0000256" key="7">
    <source>
        <dbReference type="ARBA" id="ARBA00023054"/>
    </source>
</evidence>
<evidence type="ECO:0000256" key="15">
    <source>
        <dbReference type="PIRSR" id="PIRSR601508-2"/>
    </source>
</evidence>
<dbReference type="GO" id="GO:0043226">
    <property type="term" value="C:organelle"/>
    <property type="evidence" value="ECO:0007669"/>
    <property type="project" value="UniProtKB-ARBA"/>
</dbReference>
<keyword evidence="5 18" id="KW-0812">Transmembrane</keyword>
<keyword evidence="3" id="KW-0813">Transport</keyword>
<feature type="disulfide bond" evidence="16">
    <location>
        <begin position="764"/>
        <end position="818"/>
    </location>
</feature>
<dbReference type="GO" id="GO:0038023">
    <property type="term" value="F:signaling receptor activity"/>
    <property type="evidence" value="ECO:0007669"/>
    <property type="project" value="InterPro"/>
</dbReference>
<keyword evidence="4" id="KW-1003">Cell membrane</keyword>
<keyword evidence="16" id="KW-1015">Disulfide bond</keyword>
<feature type="transmembrane region" description="Helical" evidence="18">
    <location>
        <begin position="838"/>
        <end position="864"/>
    </location>
</feature>
<feature type="domain" description="Ionotropic glutamate receptor L-glutamate and glycine-binding" evidence="21">
    <location>
        <begin position="473"/>
        <end position="532"/>
    </location>
</feature>
<feature type="region of interest" description="Disordered" evidence="17">
    <location>
        <begin position="967"/>
        <end position="1072"/>
    </location>
</feature>
<evidence type="ECO:0000256" key="17">
    <source>
        <dbReference type="SAM" id="MobiDB-lite"/>
    </source>
</evidence>
<evidence type="ECO:0000313" key="23">
    <source>
        <dbReference type="Proteomes" id="UP000325440"/>
    </source>
</evidence>
<dbReference type="FunFam" id="3.40.190.10:FF:000324">
    <property type="entry name" value="Predicted protein"/>
    <property type="match status" value="1"/>
</dbReference>
<proteinExistence type="inferred from homology"/>
<dbReference type="InterPro" id="IPR019594">
    <property type="entry name" value="Glu/Gly-bd"/>
</dbReference>
<organism evidence="22 23">
    <name type="scientific">Cinara cedri</name>
    <dbReference type="NCBI Taxonomy" id="506608"/>
    <lineage>
        <taxon>Eukaryota</taxon>
        <taxon>Metazoa</taxon>
        <taxon>Ecdysozoa</taxon>
        <taxon>Arthropoda</taxon>
        <taxon>Hexapoda</taxon>
        <taxon>Insecta</taxon>
        <taxon>Pterygota</taxon>
        <taxon>Neoptera</taxon>
        <taxon>Paraneoptera</taxon>
        <taxon>Hemiptera</taxon>
        <taxon>Sternorrhyncha</taxon>
        <taxon>Aphidomorpha</taxon>
        <taxon>Aphidoidea</taxon>
        <taxon>Aphididae</taxon>
        <taxon>Lachninae</taxon>
        <taxon>Cinara</taxon>
    </lineage>
</organism>
<feature type="binding site" evidence="14">
    <location>
        <position position="543"/>
    </location>
    <ligand>
        <name>L-glutamate</name>
        <dbReference type="ChEBI" id="CHEBI:29985"/>
    </ligand>
</feature>
<evidence type="ECO:0000259" key="21">
    <source>
        <dbReference type="SMART" id="SM00918"/>
    </source>
</evidence>
<keyword evidence="7" id="KW-0175">Coiled coil</keyword>
<evidence type="ECO:0000259" key="20">
    <source>
        <dbReference type="SMART" id="SM00079"/>
    </source>
</evidence>
<protein>
    <submittedName>
        <fullName evidence="22">Ionotropic glutamate receptor, L-glutamate and glycine-binding domain,Ionotropic glutamate receptor</fullName>
    </submittedName>
</protein>
<evidence type="ECO:0000256" key="14">
    <source>
        <dbReference type="PIRSR" id="PIRSR601508-1"/>
    </source>
</evidence>
<dbReference type="EMBL" id="CABPRJ010000949">
    <property type="protein sequence ID" value="VVC31375.1"/>
    <property type="molecule type" value="Genomic_DNA"/>
</dbReference>
<feature type="binding site" evidence="14">
    <location>
        <position position="548"/>
    </location>
    <ligand>
        <name>L-glutamate</name>
        <dbReference type="ChEBI" id="CHEBI:29985"/>
    </ligand>
</feature>
<evidence type="ECO:0000256" key="3">
    <source>
        <dbReference type="ARBA" id="ARBA00022448"/>
    </source>
</evidence>
<feature type="domain" description="Ionotropic glutamate receptor C-terminal" evidence="20">
    <location>
        <begin position="462"/>
        <end position="815"/>
    </location>
</feature>
<dbReference type="SUPFAM" id="SSF53850">
    <property type="entry name" value="Periplasmic binding protein-like II"/>
    <property type="match status" value="1"/>
</dbReference>
<dbReference type="FunFam" id="1.10.287.70:FF:000191">
    <property type="entry name" value="Glutamate receptor ionotropic, NMDA 3A"/>
    <property type="match status" value="1"/>
</dbReference>
<dbReference type="Pfam" id="PF00060">
    <property type="entry name" value="Lig_chan"/>
    <property type="match status" value="1"/>
</dbReference>